<dbReference type="HAMAP" id="MF_00102">
    <property type="entry name" value="DapB"/>
    <property type="match status" value="1"/>
</dbReference>
<evidence type="ECO:0000256" key="7">
    <source>
        <dbReference type="ARBA" id="ARBA00023027"/>
    </source>
</evidence>
<dbReference type="HOGENOM" id="CLU_047479_2_2_9"/>
<dbReference type="EMBL" id="ABWP01000032">
    <property type="protein sequence ID" value="EEA85509.1"/>
    <property type="molecule type" value="Genomic_DNA"/>
</dbReference>
<evidence type="ECO:0000259" key="12">
    <source>
        <dbReference type="Pfam" id="PF05173"/>
    </source>
</evidence>
<comment type="catalytic activity">
    <reaction evidence="9">
        <text>(S)-2,3,4,5-tetrahydrodipicolinate + NADP(+) + H2O = (2S,4S)-4-hydroxy-2,3,4,5-tetrahydrodipicolinate + NADPH + H(+)</text>
        <dbReference type="Rhea" id="RHEA:35331"/>
        <dbReference type="ChEBI" id="CHEBI:15377"/>
        <dbReference type="ChEBI" id="CHEBI:15378"/>
        <dbReference type="ChEBI" id="CHEBI:16845"/>
        <dbReference type="ChEBI" id="CHEBI:57783"/>
        <dbReference type="ChEBI" id="CHEBI:58349"/>
        <dbReference type="ChEBI" id="CHEBI:67139"/>
        <dbReference type="EC" id="1.17.1.8"/>
    </reaction>
</comment>
<feature type="binding site" evidence="9">
    <location>
        <position position="50"/>
    </location>
    <ligand>
        <name>NADP(+)</name>
        <dbReference type="ChEBI" id="CHEBI:58349"/>
    </ligand>
</feature>
<reference evidence="13 14" key="1">
    <citation type="submission" date="2008-09" db="EMBL/GenBank/DDBJ databases">
        <authorList>
            <person name="Fulton L."/>
            <person name="Clifton S."/>
            <person name="Fulton B."/>
            <person name="Xu J."/>
            <person name="Minx P."/>
            <person name="Pepin K.H."/>
            <person name="Johnson M."/>
            <person name="Thiruvilangam P."/>
            <person name="Bhonagiri V."/>
            <person name="Nash W.E."/>
            <person name="Mardis E.R."/>
            <person name="Wilson R.K."/>
        </authorList>
    </citation>
    <scope>NUCLEOTIDE SEQUENCE [LARGE SCALE GENOMIC DNA]</scope>
    <source>
        <strain evidence="13 14">DSM 13275</strain>
    </source>
</reference>
<dbReference type="EC" id="1.17.1.8" evidence="9 10"/>
<dbReference type="CDD" id="cd02274">
    <property type="entry name" value="DHDPR_N"/>
    <property type="match status" value="1"/>
</dbReference>
<evidence type="ECO:0000313" key="13">
    <source>
        <dbReference type="EMBL" id="EEA85509.1"/>
    </source>
</evidence>
<dbReference type="PANTHER" id="PTHR20836">
    <property type="entry name" value="DIHYDRODIPICOLINATE REDUCTASE"/>
    <property type="match status" value="1"/>
</dbReference>
<comment type="catalytic activity">
    <reaction evidence="9">
        <text>(S)-2,3,4,5-tetrahydrodipicolinate + NAD(+) + H2O = (2S,4S)-4-hydroxy-2,3,4,5-tetrahydrodipicolinate + NADH + H(+)</text>
        <dbReference type="Rhea" id="RHEA:35323"/>
        <dbReference type="ChEBI" id="CHEBI:15377"/>
        <dbReference type="ChEBI" id="CHEBI:15378"/>
        <dbReference type="ChEBI" id="CHEBI:16845"/>
        <dbReference type="ChEBI" id="CHEBI:57540"/>
        <dbReference type="ChEBI" id="CHEBI:57945"/>
        <dbReference type="ChEBI" id="CHEBI:67139"/>
        <dbReference type="EC" id="1.17.1.8"/>
    </reaction>
</comment>
<evidence type="ECO:0000256" key="1">
    <source>
        <dbReference type="ARBA" id="ARBA00006642"/>
    </source>
</evidence>
<dbReference type="GO" id="GO:0009089">
    <property type="term" value="P:lysine biosynthetic process via diaminopimelate"/>
    <property type="evidence" value="ECO:0007669"/>
    <property type="project" value="UniProtKB-UniRule"/>
</dbReference>
<dbReference type="PANTHER" id="PTHR20836:SF7">
    <property type="entry name" value="4-HYDROXY-TETRAHYDRODIPICOLINATE REDUCTASE"/>
    <property type="match status" value="1"/>
</dbReference>
<dbReference type="PROSITE" id="PS01298">
    <property type="entry name" value="DAPB"/>
    <property type="match status" value="1"/>
</dbReference>
<keyword evidence="6 9" id="KW-0560">Oxidoreductase</keyword>
<dbReference type="FunFam" id="3.30.360.10:FF:000009">
    <property type="entry name" value="4-hydroxy-tetrahydrodipicolinate reductase"/>
    <property type="match status" value="1"/>
</dbReference>
<dbReference type="SUPFAM" id="SSF55347">
    <property type="entry name" value="Glyceraldehyde-3-phosphate dehydrogenase-like, C-terminal domain"/>
    <property type="match status" value="1"/>
</dbReference>
<dbReference type="GO" id="GO:0016726">
    <property type="term" value="F:oxidoreductase activity, acting on CH or CH2 groups, NAD or NADP as acceptor"/>
    <property type="evidence" value="ECO:0007669"/>
    <property type="project" value="UniProtKB-UniRule"/>
</dbReference>
<dbReference type="InterPro" id="IPR022663">
    <property type="entry name" value="DapB_C"/>
</dbReference>
<evidence type="ECO:0000256" key="4">
    <source>
        <dbReference type="ARBA" id="ARBA00022857"/>
    </source>
</evidence>
<keyword evidence="8 9" id="KW-0457">Lysine biosynthesis</keyword>
<evidence type="ECO:0000256" key="10">
    <source>
        <dbReference type="NCBIfam" id="TIGR00036"/>
    </source>
</evidence>
<proteinExistence type="inferred from homology"/>
<dbReference type="InterPro" id="IPR022664">
    <property type="entry name" value="DapB_N_CS"/>
</dbReference>
<evidence type="ECO:0000256" key="2">
    <source>
        <dbReference type="ARBA" id="ARBA00022490"/>
    </source>
</evidence>
<dbReference type="InterPro" id="IPR036291">
    <property type="entry name" value="NAD(P)-bd_dom_sf"/>
</dbReference>
<keyword evidence="5 9" id="KW-0220">Diaminopimelate biosynthesis</keyword>
<feature type="binding site" evidence="9">
    <location>
        <begin position="168"/>
        <end position="169"/>
    </location>
    <ligand>
        <name>(S)-2,3,4,5-tetrahydrodipicolinate</name>
        <dbReference type="ChEBI" id="CHEBI:16845"/>
    </ligand>
</feature>
<dbReference type="GO" id="GO:0005829">
    <property type="term" value="C:cytosol"/>
    <property type="evidence" value="ECO:0007669"/>
    <property type="project" value="TreeGrafter"/>
</dbReference>
<comment type="subunit">
    <text evidence="9">Homotetramer.</text>
</comment>
<name>B6FY63_PEPHT</name>
<dbReference type="Pfam" id="PF01113">
    <property type="entry name" value="DapB_N"/>
    <property type="match status" value="1"/>
</dbReference>
<dbReference type="GO" id="GO:0008839">
    <property type="term" value="F:4-hydroxy-tetrahydrodipicolinate reductase"/>
    <property type="evidence" value="ECO:0007669"/>
    <property type="project" value="UniProtKB-UniRule"/>
</dbReference>
<keyword evidence="7 9" id="KW-0520">NAD</keyword>
<dbReference type="SUPFAM" id="SSF51735">
    <property type="entry name" value="NAD(P)-binding Rossmann-fold domains"/>
    <property type="match status" value="1"/>
</dbReference>
<dbReference type="AlphaFoldDB" id="B6FY63"/>
<comment type="caution">
    <text evidence="13">The sequence shown here is derived from an EMBL/GenBank/DDBJ whole genome shotgun (WGS) entry which is preliminary data.</text>
</comment>
<dbReference type="GO" id="GO:0019877">
    <property type="term" value="P:diaminopimelate biosynthetic process"/>
    <property type="evidence" value="ECO:0007669"/>
    <property type="project" value="UniProtKB-UniRule"/>
</dbReference>
<keyword evidence="4 9" id="KW-0521">NADP</keyword>
<keyword evidence="3 9" id="KW-0028">Amino-acid biosynthesis</keyword>
<feature type="active site" description="Proton donor" evidence="9">
    <location>
        <position position="162"/>
    </location>
</feature>
<dbReference type="GO" id="GO:0051287">
    <property type="term" value="F:NAD binding"/>
    <property type="evidence" value="ECO:0007669"/>
    <property type="project" value="UniProtKB-UniRule"/>
</dbReference>
<dbReference type="eggNOG" id="COG0289">
    <property type="taxonomic scope" value="Bacteria"/>
</dbReference>
<comment type="similarity">
    <text evidence="1 9">Belongs to the DapB family.</text>
</comment>
<comment type="function">
    <text evidence="9">Catalyzes the conversion of 4-hydroxy-tetrahydrodipicolinate (HTPA) to tetrahydrodipicolinate.</text>
</comment>
<feature type="binding site" evidence="9">
    <location>
        <begin position="23"/>
        <end position="28"/>
    </location>
    <ligand>
        <name>NAD(+)</name>
        <dbReference type="ChEBI" id="CHEBI:57540"/>
    </ligand>
</feature>
<feature type="binding site" evidence="9">
    <location>
        <begin position="103"/>
        <end position="105"/>
    </location>
    <ligand>
        <name>NAD(+)</name>
        <dbReference type="ChEBI" id="CHEBI:57540"/>
    </ligand>
</feature>
<dbReference type="GO" id="GO:0050661">
    <property type="term" value="F:NADP binding"/>
    <property type="evidence" value="ECO:0007669"/>
    <property type="project" value="UniProtKB-UniRule"/>
</dbReference>
<evidence type="ECO:0000256" key="5">
    <source>
        <dbReference type="ARBA" id="ARBA00022915"/>
    </source>
</evidence>
<feature type="domain" description="Dihydrodipicolinate reductase C-terminal" evidence="12">
    <location>
        <begin position="133"/>
        <end position="264"/>
    </location>
</feature>
<evidence type="ECO:0000313" key="14">
    <source>
        <dbReference type="Proteomes" id="UP000003178"/>
    </source>
</evidence>
<evidence type="ECO:0000259" key="11">
    <source>
        <dbReference type="Pfam" id="PF01113"/>
    </source>
</evidence>
<feature type="binding site" evidence="9">
    <location>
        <begin position="127"/>
        <end position="130"/>
    </location>
    <ligand>
        <name>NAD(+)</name>
        <dbReference type="ChEBI" id="CHEBI:57540"/>
    </ligand>
</feature>
<dbReference type="STRING" id="500633.CLOHIR_00814"/>
<organism evidence="13 14">
    <name type="scientific">Peptacetobacter hiranonis (strain DSM 13275 / JCM 10541 / KCTC 15199 / TO-931)</name>
    <name type="common">Clostridium hiranonis</name>
    <dbReference type="NCBI Taxonomy" id="500633"/>
    <lineage>
        <taxon>Bacteria</taxon>
        <taxon>Bacillati</taxon>
        <taxon>Bacillota</taxon>
        <taxon>Clostridia</taxon>
        <taxon>Peptostreptococcales</taxon>
        <taxon>Peptostreptococcaceae</taxon>
        <taxon>Peptacetobacter</taxon>
    </lineage>
</organism>
<gene>
    <name evidence="9 13" type="primary">dapB</name>
    <name evidence="13" type="ORF">CLOHIR_00814</name>
</gene>
<dbReference type="Gene3D" id="3.40.50.720">
    <property type="entry name" value="NAD(P)-binding Rossmann-like Domain"/>
    <property type="match status" value="1"/>
</dbReference>
<evidence type="ECO:0000256" key="3">
    <source>
        <dbReference type="ARBA" id="ARBA00022605"/>
    </source>
</evidence>
<accession>B6FY63</accession>
<dbReference type="InterPro" id="IPR000846">
    <property type="entry name" value="DapB_N"/>
</dbReference>
<evidence type="ECO:0000256" key="6">
    <source>
        <dbReference type="ARBA" id="ARBA00023002"/>
    </source>
</evidence>
<comment type="caution">
    <text evidence="9">Lacks conserved residue(s) required for the propagation of feature annotation.</text>
</comment>
<comment type="caution">
    <text evidence="9">Was originally thought to be a dihydrodipicolinate reductase (DHDPR), catalyzing the conversion of dihydrodipicolinate to tetrahydrodipicolinate. However, it was shown in E.coli that the substrate of the enzymatic reaction is not dihydrodipicolinate (DHDP) but in fact (2S,4S)-4-hydroxy-2,3,4,5-tetrahydrodipicolinic acid (HTPA), the product released by the DapA-catalyzed reaction.</text>
</comment>
<feature type="domain" description="Dihydrodipicolinate reductase N-terminal" evidence="11">
    <location>
        <begin position="18"/>
        <end position="129"/>
    </location>
</feature>
<keyword evidence="14" id="KW-1185">Reference proteome</keyword>
<evidence type="ECO:0000256" key="8">
    <source>
        <dbReference type="ARBA" id="ARBA00023154"/>
    </source>
</evidence>
<dbReference type="Proteomes" id="UP000003178">
    <property type="component" value="Unassembled WGS sequence"/>
</dbReference>
<dbReference type="InterPro" id="IPR023940">
    <property type="entry name" value="DHDPR_bac"/>
</dbReference>
<evidence type="ECO:0000256" key="9">
    <source>
        <dbReference type="HAMAP-Rule" id="MF_00102"/>
    </source>
</evidence>
<reference evidence="13 14" key="2">
    <citation type="submission" date="2008-10" db="EMBL/GenBank/DDBJ databases">
        <title>Draft genome sequence of Clostridium hiranonis (DSM 13275).</title>
        <authorList>
            <person name="Sudarsanam P."/>
            <person name="Ley R."/>
            <person name="Guruge J."/>
            <person name="Turnbaugh P.J."/>
            <person name="Mahowald M."/>
            <person name="Liep D."/>
            <person name="Gordon J."/>
        </authorList>
    </citation>
    <scope>NUCLEOTIDE SEQUENCE [LARGE SCALE GENOMIC DNA]</scope>
    <source>
        <strain evidence="13 14">DSM 13275</strain>
    </source>
</reference>
<comment type="pathway">
    <text evidence="9">Amino-acid biosynthesis; L-lysine biosynthesis via DAP pathway; (S)-tetrahydrodipicolinate from L-aspartate: step 4/4.</text>
</comment>
<protein>
    <recommendedName>
        <fullName evidence="9 10">4-hydroxy-tetrahydrodipicolinate reductase</fullName>
        <shortName evidence="9">HTPA reductase</shortName>
        <ecNumber evidence="9 10">1.17.1.8</ecNumber>
    </recommendedName>
</protein>
<dbReference type="UniPathway" id="UPA00034">
    <property type="reaction ID" value="UER00018"/>
</dbReference>
<comment type="subcellular location">
    <subcellularLocation>
        <location evidence="9">Cytoplasm</location>
    </subcellularLocation>
</comment>
<dbReference type="NCBIfam" id="TIGR00036">
    <property type="entry name" value="dapB"/>
    <property type="match status" value="1"/>
</dbReference>
<keyword evidence="2 9" id="KW-0963">Cytoplasm</keyword>
<feature type="binding site" evidence="9">
    <location>
        <position position="159"/>
    </location>
    <ligand>
        <name>(S)-2,3,4,5-tetrahydrodipicolinate</name>
        <dbReference type="ChEBI" id="CHEBI:16845"/>
    </ligand>
</feature>
<dbReference type="Gene3D" id="3.30.360.10">
    <property type="entry name" value="Dihydrodipicolinate Reductase, domain 2"/>
    <property type="match status" value="1"/>
</dbReference>
<dbReference type="Pfam" id="PF05173">
    <property type="entry name" value="DapB_C"/>
    <property type="match status" value="1"/>
</dbReference>
<dbReference type="PIRSF" id="PIRSF000161">
    <property type="entry name" value="DHPR"/>
    <property type="match status" value="1"/>
</dbReference>
<feature type="active site" description="Proton donor/acceptor" evidence="9">
    <location>
        <position position="158"/>
    </location>
</feature>
<sequence>MEINFSEFLILGVISMLRVIICGYSGGVGKILRECVAKDSECELVAGVSRSLETGTCDGNVKLFKSFDNCDVEADAIIDFSHPDNLDSMLKYVLKTKTPVVIATTGFTAEQDAAIEDVSKEVPVLLSHNTSVGVNVLIELVKQAAKLLDFDIEIVEKHHNRKEDAPSGTSKMLISAIQEVLPDVKGLFGRSGRSCKRQSGDIGVSSVRGGNIVSDHDVLFCGDSEVVTLAHHAQSNAIFAEGAIFAAKKILDKENGLYDMKDIL</sequence>